<sequence length="57" mass="6635">MSIPPEGSLQHLLNNRDRPNFYELTITIGILAFSVSMLGLDIYFIIRWWNSGRTRPL</sequence>
<keyword evidence="1" id="KW-0472">Membrane</keyword>
<reference evidence="2" key="2">
    <citation type="journal article" date="2020" name="Nat. Commun.">
        <title>Large-scale genome sequencing of mycorrhizal fungi provides insights into the early evolution of symbiotic traits.</title>
        <authorList>
            <person name="Miyauchi S."/>
            <person name="Kiss E."/>
            <person name="Kuo A."/>
            <person name="Drula E."/>
            <person name="Kohler A."/>
            <person name="Sanchez-Garcia M."/>
            <person name="Morin E."/>
            <person name="Andreopoulos B."/>
            <person name="Barry K.W."/>
            <person name="Bonito G."/>
            <person name="Buee M."/>
            <person name="Carver A."/>
            <person name="Chen C."/>
            <person name="Cichocki N."/>
            <person name="Clum A."/>
            <person name="Culley D."/>
            <person name="Crous P.W."/>
            <person name="Fauchery L."/>
            <person name="Girlanda M."/>
            <person name="Hayes R.D."/>
            <person name="Keri Z."/>
            <person name="LaButti K."/>
            <person name="Lipzen A."/>
            <person name="Lombard V."/>
            <person name="Magnuson J."/>
            <person name="Maillard F."/>
            <person name="Murat C."/>
            <person name="Nolan M."/>
            <person name="Ohm R.A."/>
            <person name="Pangilinan J."/>
            <person name="Pereira M.F."/>
            <person name="Perotto S."/>
            <person name="Peter M."/>
            <person name="Pfister S."/>
            <person name="Riley R."/>
            <person name="Sitrit Y."/>
            <person name="Stielow J.B."/>
            <person name="Szollosi G."/>
            <person name="Zifcakova L."/>
            <person name="Stursova M."/>
            <person name="Spatafora J.W."/>
            <person name="Tedersoo L."/>
            <person name="Vaario L.M."/>
            <person name="Yamada A."/>
            <person name="Yan M."/>
            <person name="Wang P."/>
            <person name="Xu J."/>
            <person name="Bruns T."/>
            <person name="Baldrian P."/>
            <person name="Vilgalys R."/>
            <person name="Dunand C."/>
            <person name="Henrissat B."/>
            <person name="Grigoriev I.V."/>
            <person name="Hibbett D."/>
            <person name="Nagy L.G."/>
            <person name="Martin F.M."/>
        </authorList>
    </citation>
    <scope>NUCLEOTIDE SEQUENCE</scope>
    <source>
        <strain evidence="2">BED1</strain>
    </source>
</reference>
<feature type="transmembrane region" description="Helical" evidence="1">
    <location>
        <begin position="20"/>
        <end position="46"/>
    </location>
</feature>
<keyword evidence="1" id="KW-1133">Transmembrane helix</keyword>
<evidence type="ECO:0000256" key="1">
    <source>
        <dbReference type="SAM" id="Phobius"/>
    </source>
</evidence>
<evidence type="ECO:0000313" key="3">
    <source>
        <dbReference type="Proteomes" id="UP001194468"/>
    </source>
</evidence>
<keyword evidence="1" id="KW-0812">Transmembrane</keyword>
<name>A0AAD4BJJ5_BOLED</name>
<protein>
    <submittedName>
        <fullName evidence="2">Uncharacterized protein</fullName>
    </submittedName>
</protein>
<dbReference type="Proteomes" id="UP001194468">
    <property type="component" value="Unassembled WGS sequence"/>
</dbReference>
<proteinExistence type="predicted"/>
<reference evidence="2" key="1">
    <citation type="submission" date="2019-10" db="EMBL/GenBank/DDBJ databases">
        <authorList>
            <consortium name="DOE Joint Genome Institute"/>
            <person name="Kuo A."/>
            <person name="Miyauchi S."/>
            <person name="Kiss E."/>
            <person name="Drula E."/>
            <person name="Kohler A."/>
            <person name="Sanchez-Garcia M."/>
            <person name="Andreopoulos B."/>
            <person name="Barry K.W."/>
            <person name="Bonito G."/>
            <person name="Buee M."/>
            <person name="Carver A."/>
            <person name="Chen C."/>
            <person name="Cichocki N."/>
            <person name="Clum A."/>
            <person name="Culley D."/>
            <person name="Crous P.W."/>
            <person name="Fauchery L."/>
            <person name="Girlanda M."/>
            <person name="Hayes R."/>
            <person name="Keri Z."/>
            <person name="LaButti K."/>
            <person name="Lipzen A."/>
            <person name="Lombard V."/>
            <person name="Magnuson J."/>
            <person name="Maillard F."/>
            <person name="Morin E."/>
            <person name="Murat C."/>
            <person name="Nolan M."/>
            <person name="Ohm R."/>
            <person name="Pangilinan J."/>
            <person name="Pereira M."/>
            <person name="Perotto S."/>
            <person name="Peter M."/>
            <person name="Riley R."/>
            <person name="Sitrit Y."/>
            <person name="Stielow B."/>
            <person name="Szollosi G."/>
            <person name="Zifcakova L."/>
            <person name="Stursova M."/>
            <person name="Spatafora J.W."/>
            <person name="Tedersoo L."/>
            <person name="Vaario L.-M."/>
            <person name="Yamada A."/>
            <person name="Yan M."/>
            <person name="Wang P."/>
            <person name="Xu J."/>
            <person name="Bruns T."/>
            <person name="Baldrian P."/>
            <person name="Vilgalys R."/>
            <person name="Henrissat B."/>
            <person name="Grigoriev I.V."/>
            <person name="Hibbett D."/>
            <person name="Nagy L.G."/>
            <person name="Martin F.M."/>
        </authorList>
    </citation>
    <scope>NUCLEOTIDE SEQUENCE</scope>
    <source>
        <strain evidence="2">BED1</strain>
    </source>
</reference>
<keyword evidence="3" id="KW-1185">Reference proteome</keyword>
<dbReference type="EMBL" id="WHUW01000038">
    <property type="protein sequence ID" value="KAF8432772.1"/>
    <property type="molecule type" value="Genomic_DNA"/>
</dbReference>
<dbReference type="AlphaFoldDB" id="A0AAD4BJJ5"/>
<organism evidence="2 3">
    <name type="scientific">Boletus edulis BED1</name>
    <dbReference type="NCBI Taxonomy" id="1328754"/>
    <lineage>
        <taxon>Eukaryota</taxon>
        <taxon>Fungi</taxon>
        <taxon>Dikarya</taxon>
        <taxon>Basidiomycota</taxon>
        <taxon>Agaricomycotina</taxon>
        <taxon>Agaricomycetes</taxon>
        <taxon>Agaricomycetidae</taxon>
        <taxon>Boletales</taxon>
        <taxon>Boletineae</taxon>
        <taxon>Boletaceae</taxon>
        <taxon>Boletoideae</taxon>
        <taxon>Boletus</taxon>
    </lineage>
</organism>
<accession>A0AAD4BJJ5</accession>
<gene>
    <name evidence="2" type="ORF">L210DRAFT_946476</name>
</gene>
<evidence type="ECO:0000313" key="2">
    <source>
        <dbReference type="EMBL" id="KAF8432772.1"/>
    </source>
</evidence>
<comment type="caution">
    <text evidence="2">The sequence shown here is derived from an EMBL/GenBank/DDBJ whole genome shotgun (WGS) entry which is preliminary data.</text>
</comment>